<dbReference type="GO" id="GO:0003700">
    <property type="term" value="F:DNA-binding transcription factor activity"/>
    <property type="evidence" value="ECO:0007669"/>
    <property type="project" value="TreeGrafter"/>
</dbReference>
<evidence type="ECO:0000256" key="5">
    <source>
        <dbReference type="PROSITE-ProRule" id="PRU00335"/>
    </source>
</evidence>
<evidence type="ECO:0000256" key="2">
    <source>
        <dbReference type="ARBA" id="ARBA00023015"/>
    </source>
</evidence>
<dbReference type="SUPFAM" id="SSF48498">
    <property type="entry name" value="Tetracyclin repressor-like, C-terminal domain"/>
    <property type="match status" value="1"/>
</dbReference>
<dbReference type="Proteomes" id="UP000635245">
    <property type="component" value="Unassembled WGS sequence"/>
</dbReference>
<evidence type="ECO:0000256" key="1">
    <source>
        <dbReference type="ARBA" id="ARBA00022491"/>
    </source>
</evidence>
<dbReference type="PROSITE" id="PS50977">
    <property type="entry name" value="HTH_TETR_2"/>
    <property type="match status" value="1"/>
</dbReference>
<protein>
    <submittedName>
        <fullName evidence="7">TetR family transcriptional regulator C-terminal domain-containing protein</fullName>
    </submittedName>
</protein>
<evidence type="ECO:0000313" key="7">
    <source>
        <dbReference type="EMBL" id="MBK1787003.1"/>
    </source>
</evidence>
<dbReference type="Pfam" id="PF00440">
    <property type="entry name" value="TetR_N"/>
    <property type="match status" value="1"/>
</dbReference>
<dbReference type="PANTHER" id="PTHR30055:SF209">
    <property type="entry name" value="POSSIBLE TRANSCRIPTIONAL REGULATORY PROTEIN (PROBABLY TETR-FAMILY)"/>
    <property type="match status" value="1"/>
</dbReference>
<dbReference type="InterPro" id="IPR036271">
    <property type="entry name" value="Tet_transcr_reg_TetR-rel_C_sf"/>
</dbReference>
<evidence type="ECO:0000259" key="6">
    <source>
        <dbReference type="PROSITE" id="PS50977"/>
    </source>
</evidence>
<dbReference type="Gene3D" id="1.10.357.10">
    <property type="entry name" value="Tetracycline Repressor, domain 2"/>
    <property type="match status" value="1"/>
</dbReference>
<dbReference type="InterPro" id="IPR001647">
    <property type="entry name" value="HTH_TetR"/>
</dbReference>
<dbReference type="PANTHER" id="PTHR30055">
    <property type="entry name" value="HTH-TYPE TRANSCRIPTIONAL REGULATOR RUTR"/>
    <property type="match status" value="1"/>
</dbReference>
<evidence type="ECO:0000256" key="3">
    <source>
        <dbReference type="ARBA" id="ARBA00023125"/>
    </source>
</evidence>
<organism evidence="7 8">
    <name type="scientific">Prauserella cavernicola</name>
    <dbReference type="NCBI Taxonomy" id="2800127"/>
    <lineage>
        <taxon>Bacteria</taxon>
        <taxon>Bacillati</taxon>
        <taxon>Actinomycetota</taxon>
        <taxon>Actinomycetes</taxon>
        <taxon>Pseudonocardiales</taxon>
        <taxon>Pseudonocardiaceae</taxon>
        <taxon>Prauserella</taxon>
    </lineage>
</organism>
<keyword evidence="2" id="KW-0805">Transcription regulation</keyword>
<dbReference type="AlphaFoldDB" id="A0A934V7R4"/>
<keyword evidence="3 5" id="KW-0238">DNA-binding</keyword>
<sequence length="199" mass="20764">MTNLVDRPSSPRGERRRQQLVAAGIELLGEGGWPAVTTRAVAERGGANQGLIHYHFGGLPGLREAIARRAGELVIEPVVDAVLAAGSPAAALDVLREVVPAVTADDRVVRLSVELIAGAARDPALAELFRAGLRQARARVADHLEQLYPDLPERDRDGAAVLLAALVDGLVLHALLDPDLPVGIALDTLGRLGASGGGE</sequence>
<evidence type="ECO:0000313" key="8">
    <source>
        <dbReference type="Proteomes" id="UP000635245"/>
    </source>
</evidence>
<feature type="domain" description="HTH tetR-type" evidence="6">
    <location>
        <begin position="14"/>
        <end position="74"/>
    </location>
</feature>
<keyword evidence="4" id="KW-0804">Transcription</keyword>
<dbReference type="GO" id="GO:0000976">
    <property type="term" value="F:transcription cis-regulatory region binding"/>
    <property type="evidence" value="ECO:0007669"/>
    <property type="project" value="TreeGrafter"/>
</dbReference>
<keyword evidence="8" id="KW-1185">Reference proteome</keyword>
<accession>A0A934V7R4</accession>
<dbReference type="Pfam" id="PF13977">
    <property type="entry name" value="TetR_C_6"/>
    <property type="match status" value="1"/>
</dbReference>
<dbReference type="InterPro" id="IPR050109">
    <property type="entry name" value="HTH-type_TetR-like_transc_reg"/>
</dbReference>
<gene>
    <name evidence="7" type="ORF">JHE00_21980</name>
</gene>
<dbReference type="InterPro" id="IPR039538">
    <property type="entry name" value="BetI_C"/>
</dbReference>
<name>A0A934V7R4_9PSEU</name>
<comment type="caution">
    <text evidence="7">The sequence shown here is derived from an EMBL/GenBank/DDBJ whole genome shotgun (WGS) entry which is preliminary data.</text>
</comment>
<evidence type="ECO:0000256" key="4">
    <source>
        <dbReference type="ARBA" id="ARBA00023163"/>
    </source>
</evidence>
<dbReference type="InterPro" id="IPR009057">
    <property type="entry name" value="Homeodomain-like_sf"/>
</dbReference>
<keyword evidence="1" id="KW-0678">Repressor</keyword>
<dbReference type="SUPFAM" id="SSF46689">
    <property type="entry name" value="Homeodomain-like"/>
    <property type="match status" value="1"/>
</dbReference>
<reference evidence="7" key="1">
    <citation type="submission" date="2020-12" db="EMBL/GenBank/DDBJ databases">
        <title>Prauserella sp. ASG 168, a novel actinomycete isolated from cave rock.</title>
        <authorList>
            <person name="Suriyachadkun C."/>
        </authorList>
    </citation>
    <scope>NUCLEOTIDE SEQUENCE</scope>
    <source>
        <strain evidence="7">ASG 168</strain>
    </source>
</reference>
<dbReference type="RefSeq" id="WP_200321084.1">
    <property type="nucleotide sequence ID" value="NZ_JAENJH010000005.1"/>
</dbReference>
<feature type="DNA-binding region" description="H-T-H motif" evidence="5">
    <location>
        <begin position="37"/>
        <end position="56"/>
    </location>
</feature>
<dbReference type="EMBL" id="JAENJH010000005">
    <property type="protein sequence ID" value="MBK1787003.1"/>
    <property type="molecule type" value="Genomic_DNA"/>
</dbReference>
<proteinExistence type="predicted"/>